<dbReference type="Proteomes" id="UP000824055">
    <property type="component" value="Unassembled WGS sequence"/>
</dbReference>
<keyword evidence="1" id="KW-0812">Transmembrane</keyword>
<feature type="transmembrane region" description="Helical" evidence="1">
    <location>
        <begin position="81"/>
        <end position="98"/>
    </location>
</feature>
<keyword evidence="1" id="KW-0472">Membrane</keyword>
<dbReference type="Pfam" id="PF19529">
    <property type="entry name" value="DUF6057"/>
    <property type="match status" value="1"/>
</dbReference>
<reference evidence="2" key="1">
    <citation type="journal article" date="2021" name="PeerJ">
        <title>Extensive microbial diversity within the chicken gut microbiome revealed by metagenomics and culture.</title>
        <authorList>
            <person name="Gilroy R."/>
            <person name="Ravi A."/>
            <person name="Getino M."/>
            <person name="Pursley I."/>
            <person name="Horton D.L."/>
            <person name="Alikhan N.F."/>
            <person name="Baker D."/>
            <person name="Gharbi K."/>
            <person name="Hall N."/>
            <person name="Watson M."/>
            <person name="Adriaenssens E.M."/>
            <person name="Foster-Nyarko E."/>
            <person name="Jarju S."/>
            <person name="Secka A."/>
            <person name="Antonio M."/>
            <person name="Oren A."/>
            <person name="Chaudhuri R.R."/>
            <person name="La Ragione R."/>
            <person name="Hildebrand F."/>
            <person name="Pallen M.J."/>
        </authorList>
    </citation>
    <scope>NUCLEOTIDE SEQUENCE</scope>
    <source>
        <strain evidence="2">ChiHecec3B27-8219</strain>
    </source>
</reference>
<dbReference type="EMBL" id="DXBE01000003">
    <property type="protein sequence ID" value="HIZ68325.1"/>
    <property type="molecule type" value="Genomic_DNA"/>
</dbReference>
<feature type="transmembrane region" description="Helical" evidence="1">
    <location>
        <begin position="9"/>
        <end position="27"/>
    </location>
</feature>
<keyword evidence="1" id="KW-1133">Transmembrane helix</keyword>
<sequence>MTRHQDSTAITWVACAILFIAFTYVYLRFYQANVLAMAQHILSDGVTSYQRDVGAVLLTLILGLLAWGVYALTKLKDYTHALVYFPSFLLLAFITSPNEPMNHEVSYGPWAWILPLSLGVYILLVIFAKKYGELFKVGKEDVFHSPVVWINLGQILLMFVMVMLICNHQDVFHYRMRMESLMIKGDYRSALRVGRRSLDTDSSLTMLRIACLEKTDKLGERLFTYPLEGRSAAMQANGTSVRTVMWKDNRKRHTIDYMLTKFLLDKDIDGFAKRIRKCYQLDSAYVPKHFREALVLYTHMRGNPSVVYHDNVMDADFQDYQALAKSFADSVMRANALRDTYGNTYWYYYQYAK</sequence>
<organism evidence="2 3">
    <name type="scientific">Candidatus Prevotella avicola</name>
    <dbReference type="NCBI Taxonomy" id="2838738"/>
    <lineage>
        <taxon>Bacteria</taxon>
        <taxon>Pseudomonadati</taxon>
        <taxon>Bacteroidota</taxon>
        <taxon>Bacteroidia</taxon>
        <taxon>Bacteroidales</taxon>
        <taxon>Prevotellaceae</taxon>
        <taxon>Prevotella</taxon>
    </lineage>
</organism>
<evidence type="ECO:0000313" key="3">
    <source>
        <dbReference type="Proteomes" id="UP000824055"/>
    </source>
</evidence>
<comment type="caution">
    <text evidence="2">The sequence shown here is derived from an EMBL/GenBank/DDBJ whole genome shotgun (WGS) entry which is preliminary data.</text>
</comment>
<dbReference type="AlphaFoldDB" id="A0A9D2FWY1"/>
<reference evidence="2" key="2">
    <citation type="submission" date="2021-04" db="EMBL/GenBank/DDBJ databases">
        <authorList>
            <person name="Gilroy R."/>
        </authorList>
    </citation>
    <scope>NUCLEOTIDE SEQUENCE</scope>
    <source>
        <strain evidence="2">ChiHecec3B27-8219</strain>
    </source>
</reference>
<feature type="transmembrane region" description="Helical" evidence="1">
    <location>
        <begin position="110"/>
        <end position="128"/>
    </location>
</feature>
<dbReference type="InterPro" id="IPR045692">
    <property type="entry name" value="DUF6057"/>
</dbReference>
<evidence type="ECO:0000313" key="2">
    <source>
        <dbReference type="EMBL" id="HIZ68325.1"/>
    </source>
</evidence>
<feature type="transmembrane region" description="Helical" evidence="1">
    <location>
        <begin position="53"/>
        <end position="72"/>
    </location>
</feature>
<name>A0A9D2FWY1_9BACT</name>
<gene>
    <name evidence="2" type="ORF">H9966_00300</name>
</gene>
<evidence type="ECO:0000256" key="1">
    <source>
        <dbReference type="SAM" id="Phobius"/>
    </source>
</evidence>
<proteinExistence type="predicted"/>
<feature type="transmembrane region" description="Helical" evidence="1">
    <location>
        <begin position="148"/>
        <end position="165"/>
    </location>
</feature>
<accession>A0A9D2FWY1</accession>
<protein>
    <submittedName>
        <fullName evidence="2">Uncharacterized protein</fullName>
    </submittedName>
</protein>